<gene>
    <name evidence="2" type="ORF">PR003_g32831</name>
</gene>
<evidence type="ECO:0000256" key="1">
    <source>
        <dbReference type="SAM" id="Phobius"/>
    </source>
</evidence>
<proteinExistence type="predicted"/>
<dbReference type="AlphaFoldDB" id="A0A6A4AUX7"/>
<evidence type="ECO:0000313" key="3">
    <source>
        <dbReference type="Proteomes" id="UP000434957"/>
    </source>
</evidence>
<feature type="transmembrane region" description="Helical" evidence="1">
    <location>
        <begin position="86"/>
        <end position="106"/>
    </location>
</feature>
<organism evidence="2 3">
    <name type="scientific">Phytophthora rubi</name>
    <dbReference type="NCBI Taxonomy" id="129364"/>
    <lineage>
        <taxon>Eukaryota</taxon>
        <taxon>Sar</taxon>
        <taxon>Stramenopiles</taxon>
        <taxon>Oomycota</taxon>
        <taxon>Peronosporomycetes</taxon>
        <taxon>Peronosporales</taxon>
        <taxon>Peronosporaceae</taxon>
        <taxon>Phytophthora</taxon>
    </lineage>
</organism>
<accession>A0A6A4AUX7</accession>
<feature type="non-terminal residue" evidence="2">
    <location>
        <position position="1"/>
    </location>
</feature>
<keyword evidence="3" id="KW-1185">Reference proteome</keyword>
<reference evidence="2 3" key="1">
    <citation type="submission" date="2018-08" db="EMBL/GenBank/DDBJ databases">
        <title>Genomic investigation of the strawberry pathogen Phytophthora fragariae indicates pathogenicity is determined by transcriptional variation in three key races.</title>
        <authorList>
            <person name="Adams T.M."/>
            <person name="Armitage A.D."/>
            <person name="Sobczyk M.K."/>
            <person name="Bates H.J."/>
            <person name="Dunwell J.M."/>
            <person name="Nellist C.F."/>
            <person name="Harrison R.J."/>
        </authorList>
    </citation>
    <scope>NUCLEOTIDE SEQUENCE [LARGE SCALE GENOMIC DNA]</scope>
    <source>
        <strain evidence="2 3">SCRP333</strain>
    </source>
</reference>
<evidence type="ECO:0000313" key="2">
    <source>
        <dbReference type="EMBL" id="KAE9264351.1"/>
    </source>
</evidence>
<keyword evidence="1" id="KW-0472">Membrane</keyword>
<comment type="caution">
    <text evidence="2">The sequence shown here is derived from an EMBL/GenBank/DDBJ whole genome shotgun (WGS) entry which is preliminary data.</text>
</comment>
<keyword evidence="1" id="KW-1133">Transmembrane helix</keyword>
<dbReference type="Proteomes" id="UP000434957">
    <property type="component" value="Unassembled WGS sequence"/>
</dbReference>
<dbReference type="EMBL" id="QXFT01008451">
    <property type="protein sequence ID" value="KAE9264351.1"/>
    <property type="molecule type" value="Genomic_DNA"/>
</dbReference>
<protein>
    <submittedName>
        <fullName evidence="2">Uncharacterized protein</fullName>
    </submittedName>
</protein>
<keyword evidence="1" id="KW-0812">Transmembrane</keyword>
<sequence>SRLSQDELTEVEQPFVAKVFKKKPRAVAGVLSDAEKYRRAQQAFGRISGELAQLPDEVFESAMSDLDKWWYNLRHGKTDLLPPHPLVTMAQAVVVVGTMVALRVGVRPKEKARKTIIMMAMPKKATCRTTTDLTMRHRPRSPIRQPKLPIVKVVHAG</sequence>
<name>A0A6A4AUX7_9STRA</name>